<evidence type="ECO:0000256" key="2">
    <source>
        <dbReference type="ARBA" id="ARBA00022649"/>
    </source>
</evidence>
<evidence type="ECO:0000256" key="3">
    <source>
        <dbReference type="ARBA" id="ARBA00022722"/>
    </source>
</evidence>
<dbReference type="SUPFAM" id="SSF88723">
    <property type="entry name" value="PIN domain-like"/>
    <property type="match status" value="1"/>
</dbReference>
<keyword evidence="5 8" id="KW-0378">Hydrolase</keyword>
<evidence type="ECO:0000256" key="1">
    <source>
        <dbReference type="ARBA" id="ARBA00001946"/>
    </source>
</evidence>
<proteinExistence type="inferred from homology"/>
<keyword evidence="6 8" id="KW-0460">Magnesium</keyword>
<reference evidence="11" key="1">
    <citation type="journal article" date="2019" name="Int. J. Syst. Evol. Microbiol.">
        <title>The Global Catalogue of Microorganisms (GCM) 10K type strain sequencing project: providing services to taxonomists for standard genome sequencing and annotation.</title>
        <authorList>
            <consortium name="The Broad Institute Genomics Platform"/>
            <consortium name="The Broad Institute Genome Sequencing Center for Infectious Disease"/>
            <person name="Wu L."/>
            <person name="Ma J."/>
        </authorList>
    </citation>
    <scope>NUCLEOTIDE SEQUENCE [LARGE SCALE GENOMIC DNA]</scope>
    <source>
        <strain evidence="11">NBRC 110608</strain>
    </source>
</reference>
<dbReference type="EMBL" id="AP027735">
    <property type="protein sequence ID" value="BDZ57052.1"/>
    <property type="molecule type" value="Genomic_DNA"/>
</dbReference>
<evidence type="ECO:0000256" key="5">
    <source>
        <dbReference type="ARBA" id="ARBA00022801"/>
    </source>
</evidence>
<evidence type="ECO:0000313" key="11">
    <source>
        <dbReference type="Proteomes" id="UP001321421"/>
    </source>
</evidence>
<dbReference type="RefSeq" id="WP_289232330.1">
    <property type="nucleotide sequence ID" value="NZ_AP027735.1"/>
</dbReference>
<evidence type="ECO:0000313" key="10">
    <source>
        <dbReference type="EMBL" id="BDZ57052.1"/>
    </source>
</evidence>
<dbReference type="PANTHER" id="PTHR33653">
    <property type="entry name" value="RIBONUCLEASE VAPC2"/>
    <property type="match status" value="1"/>
</dbReference>
<protein>
    <recommendedName>
        <fullName evidence="8">Ribonuclease VapC</fullName>
        <shortName evidence="8">RNase VapC</shortName>
        <ecNumber evidence="8">3.1.-.-</ecNumber>
    </recommendedName>
    <alternativeName>
        <fullName evidence="8">Toxin VapC</fullName>
    </alternativeName>
</protein>
<sequence length="182" mass="19789">MIILDTNVVSEVLKPQPDARVVAWLESLTDDVAITAVTLAELLAGLRRLPAGMRKEDLTARVESAIRPYRDTGAIIAFDVLAAPRYAEILAVRERGGLPISTGDAQIAAICRAHDATCATRNVKDFVHTGIALIDPWTGKRSRRLRDARPYRKALLIPVIVPRPRGPNSVAVEGRPLRGSSV</sequence>
<dbReference type="PANTHER" id="PTHR33653:SF1">
    <property type="entry name" value="RIBONUCLEASE VAPC2"/>
    <property type="match status" value="1"/>
</dbReference>
<dbReference type="HAMAP" id="MF_00265">
    <property type="entry name" value="VapC_Nob1"/>
    <property type="match status" value="1"/>
</dbReference>
<dbReference type="InterPro" id="IPR050556">
    <property type="entry name" value="Type_II_TA_system_RNase"/>
</dbReference>
<evidence type="ECO:0000256" key="6">
    <source>
        <dbReference type="ARBA" id="ARBA00022842"/>
    </source>
</evidence>
<keyword evidence="8" id="KW-0800">Toxin</keyword>
<feature type="binding site" evidence="8">
    <location>
        <position position="5"/>
    </location>
    <ligand>
        <name>Mg(2+)</name>
        <dbReference type="ChEBI" id="CHEBI:18420"/>
    </ligand>
</feature>
<gene>
    <name evidence="10" type="primary">stbB</name>
    <name evidence="8" type="synonym">vapC</name>
    <name evidence="10" type="ORF">GCM10025872_07090</name>
</gene>
<comment type="cofactor">
    <cofactor evidence="1 8">
        <name>Mg(2+)</name>
        <dbReference type="ChEBI" id="CHEBI:18420"/>
    </cofactor>
</comment>
<dbReference type="EC" id="3.1.-.-" evidence="8"/>
<evidence type="ECO:0000256" key="8">
    <source>
        <dbReference type="HAMAP-Rule" id="MF_00265"/>
    </source>
</evidence>
<keyword evidence="3 8" id="KW-0540">Nuclease</keyword>
<keyword evidence="4 8" id="KW-0479">Metal-binding</keyword>
<name>A0ABM8H864_9MICO</name>
<dbReference type="CDD" id="cd18731">
    <property type="entry name" value="PIN_NgFitB-like"/>
    <property type="match status" value="1"/>
</dbReference>
<keyword evidence="11" id="KW-1185">Reference proteome</keyword>
<evidence type="ECO:0000259" key="9">
    <source>
        <dbReference type="Pfam" id="PF01850"/>
    </source>
</evidence>
<organism evidence="10 11">
    <name type="scientific">Barrientosiimonas endolithica</name>
    <dbReference type="NCBI Taxonomy" id="1535208"/>
    <lineage>
        <taxon>Bacteria</taxon>
        <taxon>Bacillati</taxon>
        <taxon>Actinomycetota</taxon>
        <taxon>Actinomycetes</taxon>
        <taxon>Micrococcales</taxon>
        <taxon>Dermacoccaceae</taxon>
        <taxon>Barrientosiimonas</taxon>
    </lineage>
</organism>
<dbReference type="Proteomes" id="UP001321421">
    <property type="component" value="Chromosome"/>
</dbReference>
<evidence type="ECO:0000256" key="7">
    <source>
        <dbReference type="ARBA" id="ARBA00038093"/>
    </source>
</evidence>
<comment type="function">
    <text evidence="8">Toxic component of a toxin-antitoxin (TA) system. An RNase.</text>
</comment>
<dbReference type="InterPro" id="IPR022907">
    <property type="entry name" value="VapC_family"/>
</dbReference>
<feature type="domain" description="PIN" evidence="9">
    <location>
        <begin position="2"/>
        <end position="123"/>
    </location>
</feature>
<accession>A0ABM8H864</accession>
<feature type="binding site" evidence="8">
    <location>
        <position position="104"/>
    </location>
    <ligand>
        <name>Mg(2+)</name>
        <dbReference type="ChEBI" id="CHEBI:18420"/>
    </ligand>
</feature>
<dbReference type="Gene3D" id="3.40.50.1010">
    <property type="entry name" value="5'-nuclease"/>
    <property type="match status" value="1"/>
</dbReference>
<dbReference type="InterPro" id="IPR002716">
    <property type="entry name" value="PIN_dom"/>
</dbReference>
<keyword evidence="2 8" id="KW-1277">Toxin-antitoxin system</keyword>
<comment type="similarity">
    <text evidence="7 8">Belongs to the PINc/VapC protein family.</text>
</comment>
<dbReference type="InterPro" id="IPR029060">
    <property type="entry name" value="PIN-like_dom_sf"/>
</dbReference>
<dbReference type="Pfam" id="PF01850">
    <property type="entry name" value="PIN"/>
    <property type="match status" value="1"/>
</dbReference>
<evidence type="ECO:0000256" key="4">
    <source>
        <dbReference type="ARBA" id="ARBA00022723"/>
    </source>
</evidence>